<protein>
    <submittedName>
        <fullName evidence="1">Uncharacterized protein</fullName>
    </submittedName>
</protein>
<evidence type="ECO:0000313" key="1">
    <source>
        <dbReference type="EMBL" id="KAI9908208.1"/>
    </source>
</evidence>
<proteinExistence type="predicted"/>
<dbReference type="Proteomes" id="UP001163321">
    <property type="component" value="Chromosome 8"/>
</dbReference>
<name>A0ACC0VR51_9STRA</name>
<comment type="caution">
    <text evidence="1">The sequence shown here is derived from an EMBL/GenBank/DDBJ whole genome shotgun (WGS) entry which is preliminary data.</text>
</comment>
<organism evidence="1 2">
    <name type="scientific">Peronosclerospora sorghi</name>
    <dbReference type="NCBI Taxonomy" id="230839"/>
    <lineage>
        <taxon>Eukaryota</taxon>
        <taxon>Sar</taxon>
        <taxon>Stramenopiles</taxon>
        <taxon>Oomycota</taxon>
        <taxon>Peronosporomycetes</taxon>
        <taxon>Peronosporales</taxon>
        <taxon>Peronosporaceae</taxon>
        <taxon>Peronosclerospora</taxon>
    </lineage>
</organism>
<evidence type="ECO:0000313" key="2">
    <source>
        <dbReference type="Proteomes" id="UP001163321"/>
    </source>
</evidence>
<gene>
    <name evidence="1" type="ORF">PsorP6_003860</name>
</gene>
<keyword evidence="2" id="KW-1185">Reference proteome</keyword>
<accession>A0ACC0VR51</accession>
<reference evidence="1 2" key="1">
    <citation type="journal article" date="2022" name="bioRxiv">
        <title>The genome of the oomycete Peronosclerospora sorghi, a cosmopolitan pathogen of maize and sorghum, is inflated with dispersed pseudogenes.</title>
        <authorList>
            <person name="Fletcher K."/>
            <person name="Martin F."/>
            <person name="Isakeit T."/>
            <person name="Cavanaugh K."/>
            <person name="Magill C."/>
            <person name="Michelmore R."/>
        </authorList>
    </citation>
    <scope>NUCLEOTIDE SEQUENCE [LARGE SCALE GENOMIC DNA]</scope>
    <source>
        <strain evidence="1">P6</strain>
    </source>
</reference>
<dbReference type="EMBL" id="CM047587">
    <property type="protein sequence ID" value="KAI9908208.1"/>
    <property type="molecule type" value="Genomic_DNA"/>
</dbReference>
<sequence length="292" mass="33908">MTLIKIRVADIQFAVVHQLEIAQHRHEKFKILHERLHERVYARLEQRHLQAIHKLKPKLHCFNPKLKRLGCHKGSQAMTAFQYPDLRWFHRPFQPHNKRLHGKRLRFQAAPDPSEIIWENLHHTFFERGLRQVVRGLDEAISSSHSRMQNAALDRGLDHTRCAVVEFRAHFFAKEQKSKLERQFGRPTTCPTTASQAEVVQDELNKLSSLASCKALVECNYKRFLLVSKRVGYCVQPGHILGYNAASVHGFRATRRAVNLILDRFFNGLVVLEKHHTESSLVVSRVTKIFLA</sequence>